<dbReference type="EMBL" id="CP028136">
    <property type="protein sequence ID" value="AVR47154.1"/>
    <property type="molecule type" value="Genomic_DNA"/>
</dbReference>
<feature type="transmembrane region" description="Helical" evidence="1">
    <location>
        <begin position="44"/>
        <end position="66"/>
    </location>
</feature>
<dbReference type="AlphaFoldDB" id="A0A2R3ZAB5"/>
<evidence type="ECO:0000313" key="3">
    <source>
        <dbReference type="Proteomes" id="UP000241507"/>
    </source>
</evidence>
<dbReference type="OrthoDB" id="678322at2"/>
<evidence type="ECO:0000313" key="2">
    <source>
        <dbReference type="EMBL" id="AVR47154.1"/>
    </source>
</evidence>
<dbReference type="Proteomes" id="UP000241507">
    <property type="component" value="Chromosome"/>
</dbReference>
<keyword evidence="3" id="KW-1185">Reference proteome</keyword>
<protein>
    <submittedName>
        <fullName evidence="2">Uncharacterized protein</fullName>
    </submittedName>
</protein>
<dbReference type="RefSeq" id="WP_107013923.1">
    <property type="nucleotide sequence ID" value="NZ_CP028136.1"/>
</dbReference>
<reference evidence="3" key="1">
    <citation type="submission" date="2018-03" db="EMBL/GenBank/DDBJ databases">
        <title>Gramella fulva sp. nov., isolated from a dry surface of tidal flat.</title>
        <authorList>
            <person name="Hwang S.H."/>
            <person name="Hwang W.M."/>
            <person name="Kang K."/>
            <person name="Ahn T.-Y."/>
        </authorList>
    </citation>
    <scope>NUCLEOTIDE SEQUENCE [LARGE SCALE GENOMIC DNA]</scope>
    <source>
        <strain evidence="3">SH35</strain>
    </source>
</reference>
<gene>
    <name evidence="2" type="ORF">C7S20_18920</name>
</gene>
<keyword evidence="1" id="KW-0812">Transmembrane</keyword>
<dbReference type="KEGG" id="grs:C7S20_18920"/>
<sequence>MKKIITFLVWFFFIQNSLFAQVTCEKVSPIGTAVADDSRGFMDAVIISIAVIIVLFTLIMSLKYIFKPGEKNPNHIKNIVRDEGF</sequence>
<organism evidence="2 3">
    <name type="scientific">Christiangramia fulva</name>
    <dbReference type="NCBI Taxonomy" id="2126553"/>
    <lineage>
        <taxon>Bacteria</taxon>
        <taxon>Pseudomonadati</taxon>
        <taxon>Bacteroidota</taxon>
        <taxon>Flavobacteriia</taxon>
        <taxon>Flavobacteriales</taxon>
        <taxon>Flavobacteriaceae</taxon>
        <taxon>Christiangramia</taxon>
    </lineage>
</organism>
<proteinExistence type="predicted"/>
<keyword evidence="1" id="KW-0472">Membrane</keyword>
<accession>A0A2R3ZAB5</accession>
<keyword evidence="1" id="KW-1133">Transmembrane helix</keyword>
<name>A0A2R3ZAB5_9FLAO</name>
<evidence type="ECO:0000256" key="1">
    <source>
        <dbReference type="SAM" id="Phobius"/>
    </source>
</evidence>